<protein>
    <submittedName>
        <fullName evidence="4">Response regulator receiver protein</fullName>
    </submittedName>
</protein>
<dbReference type="InterPro" id="IPR050595">
    <property type="entry name" value="Bact_response_regulator"/>
</dbReference>
<dbReference type="SUPFAM" id="SSF53649">
    <property type="entry name" value="Alkaline phosphatase-like"/>
    <property type="match status" value="1"/>
</dbReference>
<gene>
    <name evidence="4" type="ORF">FAES_3905</name>
</gene>
<dbReference type="eggNOG" id="COG2204">
    <property type="taxonomic scope" value="Bacteria"/>
</dbReference>
<name>I0KCQ8_9BACT</name>
<dbReference type="InterPro" id="IPR001789">
    <property type="entry name" value="Sig_transdc_resp-reg_receiver"/>
</dbReference>
<dbReference type="Gene3D" id="3.40.720.10">
    <property type="entry name" value="Alkaline Phosphatase, subunit A"/>
    <property type="match status" value="1"/>
</dbReference>
<dbReference type="PROSITE" id="PS50110">
    <property type="entry name" value="RESPONSE_REGULATORY"/>
    <property type="match status" value="1"/>
</dbReference>
<dbReference type="Proteomes" id="UP000011058">
    <property type="component" value="Chromosome"/>
</dbReference>
<evidence type="ECO:0000259" key="3">
    <source>
        <dbReference type="PROSITE" id="PS50110"/>
    </source>
</evidence>
<evidence type="ECO:0000313" key="4">
    <source>
        <dbReference type="EMBL" id="CCH01911.1"/>
    </source>
</evidence>
<evidence type="ECO:0000313" key="5">
    <source>
        <dbReference type="Proteomes" id="UP000011058"/>
    </source>
</evidence>
<dbReference type="PATRIC" id="fig|1166018.3.peg.853"/>
<keyword evidence="1 2" id="KW-0597">Phosphoprotein</keyword>
<dbReference type="RefSeq" id="WP_015333010.1">
    <property type="nucleotide sequence ID" value="NC_020054.1"/>
</dbReference>
<reference evidence="4 5" key="1">
    <citation type="journal article" date="2012" name="J. Bacteriol.">
        <title>Genome Sequence of Fibrella aestuarina BUZ 2T, a Filamentous Marine Bacterium.</title>
        <authorList>
            <person name="Filippini M."/>
            <person name="Qi W."/>
            <person name="Blom J."/>
            <person name="Goesmann A."/>
            <person name="Smits T.H."/>
            <person name="Bagheri H.C."/>
        </authorList>
    </citation>
    <scope>NUCLEOTIDE SEQUENCE [LARGE SCALE GENOMIC DNA]</scope>
    <source>
        <strain evidence="5">BUZ 2T</strain>
    </source>
</reference>
<proteinExistence type="predicted"/>
<dbReference type="Pfam" id="PF08665">
    <property type="entry name" value="PglZ"/>
    <property type="match status" value="1"/>
</dbReference>
<sequence>MQNYTILWADDEIDLLKPHILFLKNKGYAVTPVNSGADALDQVEQAQFDLVLLDEMMPGMTGLETLAQIKQMRPNLPVVMITKSEEEHIMEEAIGSKIADYLIKPINPSQLLLSLKKNLDNKRLVTERTNIGYQQDFRNLAMQFNDRMDHAEWTDVYKKLIYWELELDSAQDNSMSEVLNMQKSEANANFCKFIMENYEDWLNDPKIDKPLMSNNLMRKKVFPLLSSSEAPLFFVLIDNLRYDQWKVIEPIIADFYTVQEESSYYSILPTTTSFARNSIFSGLMPSEMERQHPDIWVNDDNEEAGLNNHEDEFLKRQLDKARLNVKMSYNKILNINQGKSLVDNVNNLMQNQLNVVVYNFVDMLSHARTDMAMIKELAPDESGYRSLTRSWFLHSPLFDLLKKIADKGGRLVITTDHGMIRVQKPAKIVGYRETNTNLRYKQGKNLGFDDAHLFVARKPERFFLPKPNVSTAYVFTTEYYFFAYPNNYNYYVNYYRDTFQHGGVSLEEIIIPFAYLTPKR</sequence>
<dbReference type="InterPro" id="IPR011006">
    <property type="entry name" value="CheY-like_superfamily"/>
</dbReference>
<dbReference type="Gene3D" id="3.40.50.2300">
    <property type="match status" value="1"/>
</dbReference>
<keyword evidence="5" id="KW-1185">Reference proteome</keyword>
<organism evidence="4 5">
    <name type="scientific">Fibrella aestuarina BUZ 2</name>
    <dbReference type="NCBI Taxonomy" id="1166018"/>
    <lineage>
        <taxon>Bacteria</taxon>
        <taxon>Pseudomonadati</taxon>
        <taxon>Bacteroidota</taxon>
        <taxon>Cytophagia</taxon>
        <taxon>Cytophagales</taxon>
        <taxon>Spirosomataceae</taxon>
        <taxon>Fibrella</taxon>
    </lineage>
</organism>
<dbReference type="PANTHER" id="PTHR44591:SF3">
    <property type="entry name" value="RESPONSE REGULATORY DOMAIN-CONTAINING PROTEIN"/>
    <property type="match status" value="1"/>
</dbReference>
<dbReference type="AlphaFoldDB" id="I0KCQ8"/>
<dbReference type="CDD" id="cd00156">
    <property type="entry name" value="REC"/>
    <property type="match status" value="1"/>
</dbReference>
<feature type="modified residue" description="4-aspartylphosphate" evidence="2">
    <location>
        <position position="54"/>
    </location>
</feature>
<dbReference type="OrthoDB" id="9813025at2"/>
<dbReference type="InterPro" id="IPR017850">
    <property type="entry name" value="Alkaline_phosphatase_core_sf"/>
</dbReference>
<dbReference type="EMBL" id="HE796683">
    <property type="protein sequence ID" value="CCH01911.1"/>
    <property type="molecule type" value="Genomic_DNA"/>
</dbReference>
<dbReference type="STRING" id="1166018.FAES_3905"/>
<dbReference type="KEGG" id="fae:FAES_3905"/>
<evidence type="ECO:0000256" key="1">
    <source>
        <dbReference type="ARBA" id="ARBA00022553"/>
    </source>
</evidence>
<accession>I0KCQ8</accession>
<dbReference type="Pfam" id="PF00072">
    <property type="entry name" value="Response_reg"/>
    <property type="match status" value="1"/>
</dbReference>
<dbReference type="PANTHER" id="PTHR44591">
    <property type="entry name" value="STRESS RESPONSE REGULATOR PROTEIN 1"/>
    <property type="match status" value="1"/>
</dbReference>
<dbReference type="GO" id="GO:0000160">
    <property type="term" value="P:phosphorelay signal transduction system"/>
    <property type="evidence" value="ECO:0007669"/>
    <property type="project" value="InterPro"/>
</dbReference>
<dbReference type="SMART" id="SM00448">
    <property type="entry name" value="REC"/>
    <property type="match status" value="1"/>
</dbReference>
<feature type="domain" description="Response regulatory" evidence="3">
    <location>
        <begin position="5"/>
        <end position="119"/>
    </location>
</feature>
<evidence type="ECO:0000256" key="2">
    <source>
        <dbReference type="PROSITE-ProRule" id="PRU00169"/>
    </source>
</evidence>
<dbReference type="SUPFAM" id="SSF52172">
    <property type="entry name" value="CheY-like"/>
    <property type="match status" value="1"/>
</dbReference>
<dbReference type="HOGENOM" id="CLU_527616_0_0_10"/>